<keyword evidence="5" id="KW-0812">Transmembrane</keyword>
<dbReference type="PANTHER" id="PTHR11987:SF36">
    <property type="entry name" value="SIA-ALPHA-2,3-GAL-BETA-1,4-GLCNAC-R:ALPHA 2,8-SIALYLTRANSFERASE"/>
    <property type="match status" value="1"/>
</dbReference>
<evidence type="ECO:0000256" key="10">
    <source>
        <dbReference type="ARBA" id="ARBA00023180"/>
    </source>
</evidence>
<dbReference type="AlphaFoldDB" id="A0A0D3J1P1"/>
<protein>
    <submittedName>
        <fullName evidence="11">Uncharacterized protein</fullName>
    </submittedName>
</protein>
<keyword evidence="8" id="KW-0333">Golgi apparatus</keyword>
<name>A0A0D3J1P1_EMIH1</name>
<keyword evidence="12" id="KW-1185">Reference proteome</keyword>
<dbReference type="RefSeq" id="XP_005769855.1">
    <property type="nucleotide sequence ID" value="XM_005769798.1"/>
</dbReference>
<evidence type="ECO:0000256" key="1">
    <source>
        <dbReference type="ARBA" id="ARBA00004323"/>
    </source>
</evidence>
<evidence type="ECO:0000256" key="7">
    <source>
        <dbReference type="ARBA" id="ARBA00022989"/>
    </source>
</evidence>
<dbReference type="GO" id="GO:0000139">
    <property type="term" value="C:Golgi membrane"/>
    <property type="evidence" value="ECO:0007669"/>
    <property type="project" value="UniProtKB-SubCell"/>
</dbReference>
<dbReference type="InterPro" id="IPR038578">
    <property type="entry name" value="GT29-like_sf"/>
</dbReference>
<keyword evidence="7" id="KW-1133">Transmembrane helix</keyword>
<keyword evidence="4" id="KW-0808">Transferase</keyword>
<dbReference type="GeneID" id="17263576"/>
<dbReference type="Gene3D" id="3.90.1480.20">
    <property type="entry name" value="Glycosyl transferase family 29"/>
    <property type="match status" value="1"/>
</dbReference>
<keyword evidence="3" id="KW-0328">Glycosyltransferase</keyword>
<sequence>MPAVDCAPTPNATCSRGCLVWAGTARTLADAPQVFRRARDTGAILGRDGSQRTLTLAASQSSRGLLSVTAQADGSARIKQASWRPLLRAPSGKPSFSFAVPRGASLFPARDPLAVGRRFATCAVVGSSGAVLSPRPPCGRAIDQHEAVFRINTAPVRGFEEYVGSRETFRVLNGPYEQYVAGLPAAYPRGWGTPPPDGSPVRVLADVTSAENARQWAALAEAWRRAAGPRRARAQLLLKDHAVLHYYLALLGHPRHRPDYPSTGLLAILVASLRCDSVSLFGFTFHSGRNRAQYAAGSCEHVYHYYERLGWRNQLKSHNLTAEADAVRALEAAGVGQADVDT</sequence>
<evidence type="ECO:0000256" key="2">
    <source>
        <dbReference type="ARBA" id="ARBA00006003"/>
    </source>
</evidence>
<comment type="subcellular location">
    <subcellularLocation>
        <location evidence="1">Golgi apparatus membrane</location>
        <topology evidence="1">Single-pass type II membrane protein</topology>
    </subcellularLocation>
</comment>
<dbReference type="InterPro" id="IPR050943">
    <property type="entry name" value="Glycosyltr_29_Sialyltrsf"/>
</dbReference>
<organism evidence="11 12">
    <name type="scientific">Emiliania huxleyi (strain CCMP1516)</name>
    <dbReference type="NCBI Taxonomy" id="280463"/>
    <lineage>
        <taxon>Eukaryota</taxon>
        <taxon>Haptista</taxon>
        <taxon>Haptophyta</taxon>
        <taxon>Prymnesiophyceae</taxon>
        <taxon>Isochrysidales</taxon>
        <taxon>Noelaerhabdaceae</taxon>
        <taxon>Emiliania</taxon>
    </lineage>
</organism>
<reference evidence="11" key="2">
    <citation type="submission" date="2024-10" db="UniProtKB">
        <authorList>
            <consortium name="EnsemblProtists"/>
        </authorList>
    </citation>
    <scope>IDENTIFICATION</scope>
</reference>
<dbReference type="InterPro" id="IPR001675">
    <property type="entry name" value="Glyco_trans_29"/>
</dbReference>
<evidence type="ECO:0000256" key="4">
    <source>
        <dbReference type="ARBA" id="ARBA00022679"/>
    </source>
</evidence>
<proteinExistence type="inferred from homology"/>
<keyword evidence="10" id="KW-0325">Glycoprotein</keyword>
<dbReference type="HOGENOM" id="CLU_812409_0_0_1"/>
<dbReference type="PaxDb" id="2903-EOD17426"/>
<dbReference type="KEGG" id="ehx:EMIHUDRAFT_210127"/>
<dbReference type="PANTHER" id="PTHR11987">
    <property type="entry name" value="ALPHA-2,8-SIALYLTRANSFERASE"/>
    <property type="match status" value="1"/>
</dbReference>
<dbReference type="GO" id="GO:0008373">
    <property type="term" value="F:sialyltransferase activity"/>
    <property type="evidence" value="ECO:0007669"/>
    <property type="project" value="InterPro"/>
</dbReference>
<evidence type="ECO:0000256" key="9">
    <source>
        <dbReference type="ARBA" id="ARBA00023136"/>
    </source>
</evidence>
<keyword evidence="9" id="KW-0472">Membrane</keyword>
<evidence type="ECO:0000256" key="6">
    <source>
        <dbReference type="ARBA" id="ARBA00022968"/>
    </source>
</evidence>
<dbReference type="EnsemblProtists" id="EOD17426">
    <property type="protein sequence ID" value="EOD17426"/>
    <property type="gene ID" value="EMIHUDRAFT_210127"/>
</dbReference>
<dbReference type="Proteomes" id="UP000013827">
    <property type="component" value="Unassembled WGS sequence"/>
</dbReference>
<dbReference type="CDD" id="cd19952">
    <property type="entry name" value="GT29"/>
    <property type="match status" value="1"/>
</dbReference>
<evidence type="ECO:0000256" key="8">
    <source>
        <dbReference type="ARBA" id="ARBA00023034"/>
    </source>
</evidence>
<accession>A0A0D3J1P1</accession>
<evidence type="ECO:0000256" key="3">
    <source>
        <dbReference type="ARBA" id="ARBA00022676"/>
    </source>
</evidence>
<evidence type="ECO:0000313" key="11">
    <source>
        <dbReference type="EnsemblProtists" id="EOD17426"/>
    </source>
</evidence>
<evidence type="ECO:0000256" key="5">
    <source>
        <dbReference type="ARBA" id="ARBA00022692"/>
    </source>
</evidence>
<keyword evidence="6" id="KW-0735">Signal-anchor</keyword>
<evidence type="ECO:0000313" key="12">
    <source>
        <dbReference type="Proteomes" id="UP000013827"/>
    </source>
</evidence>
<dbReference type="Pfam" id="PF00777">
    <property type="entry name" value="Glyco_transf_29"/>
    <property type="match status" value="1"/>
</dbReference>
<reference evidence="12" key="1">
    <citation type="journal article" date="2013" name="Nature">
        <title>Pan genome of the phytoplankton Emiliania underpins its global distribution.</title>
        <authorList>
            <person name="Read B.A."/>
            <person name="Kegel J."/>
            <person name="Klute M.J."/>
            <person name="Kuo A."/>
            <person name="Lefebvre S.C."/>
            <person name="Maumus F."/>
            <person name="Mayer C."/>
            <person name="Miller J."/>
            <person name="Monier A."/>
            <person name="Salamov A."/>
            <person name="Young J."/>
            <person name="Aguilar M."/>
            <person name="Claverie J.M."/>
            <person name="Frickenhaus S."/>
            <person name="Gonzalez K."/>
            <person name="Herman E.K."/>
            <person name="Lin Y.C."/>
            <person name="Napier J."/>
            <person name="Ogata H."/>
            <person name="Sarno A.F."/>
            <person name="Shmutz J."/>
            <person name="Schroeder D."/>
            <person name="de Vargas C."/>
            <person name="Verret F."/>
            <person name="von Dassow P."/>
            <person name="Valentin K."/>
            <person name="Van de Peer Y."/>
            <person name="Wheeler G."/>
            <person name="Dacks J.B."/>
            <person name="Delwiche C.F."/>
            <person name="Dyhrman S.T."/>
            <person name="Glockner G."/>
            <person name="John U."/>
            <person name="Richards T."/>
            <person name="Worden A.Z."/>
            <person name="Zhang X."/>
            <person name="Grigoriev I.V."/>
            <person name="Allen A.E."/>
            <person name="Bidle K."/>
            <person name="Borodovsky M."/>
            <person name="Bowler C."/>
            <person name="Brownlee C."/>
            <person name="Cock J.M."/>
            <person name="Elias M."/>
            <person name="Gladyshev V.N."/>
            <person name="Groth M."/>
            <person name="Guda C."/>
            <person name="Hadaegh A."/>
            <person name="Iglesias-Rodriguez M.D."/>
            <person name="Jenkins J."/>
            <person name="Jones B.M."/>
            <person name="Lawson T."/>
            <person name="Leese F."/>
            <person name="Lindquist E."/>
            <person name="Lobanov A."/>
            <person name="Lomsadze A."/>
            <person name="Malik S.B."/>
            <person name="Marsh M.E."/>
            <person name="Mackinder L."/>
            <person name="Mock T."/>
            <person name="Mueller-Roeber B."/>
            <person name="Pagarete A."/>
            <person name="Parker M."/>
            <person name="Probert I."/>
            <person name="Quesneville H."/>
            <person name="Raines C."/>
            <person name="Rensing S.A."/>
            <person name="Riano-Pachon D.M."/>
            <person name="Richier S."/>
            <person name="Rokitta S."/>
            <person name="Shiraiwa Y."/>
            <person name="Soanes D.M."/>
            <person name="van der Giezen M."/>
            <person name="Wahlund T.M."/>
            <person name="Williams B."/>
            <person name="Wilson W."/>
            <person name="Wolfe G."/>
            <person name="Wurch L.L."/>
        </authorList>
    </citation>
    <scope>NUCLEOTIDE SEQUENCE</scope>
</reference>
<dbReference type="eggNOG" id="KOG2692">
    <property type="taxonomic scope" value="Eukaryota"/>
</dbReference>
<comment type="similarity">
    <text evidence="2">Belongs to the glycosyltransferase 29 family.</text>
</comment>